<proteinExistence type="predicted"/>
<keyword evidence="2" id="KW-1185">Reference proteome</keyword>
<sequence>MQSKIVLDSSHGDNINVSAIPAGTYLVRAVNTDRTVSVNRLVIAR</sequence>
<dbReference type="AlphaFoldDB" id="A0A1G8CJ62"/>
<evidence type="ECO:0000313" key="1">
    <source>
        <dbReference type="EMBL" id="SDH45507.1"/>
    </source>
</evidence>
<protein>
    <submittedName>
        <fullName evidence="1">Por secretion system C-terminal sorting domain-containing protein</fullName>
    </submittedName>
</protein>
<dbReference type="Proteomes" id="UP000198748">
    <property type="component" value="Unassembled WGS sequence"/>
</dbReference>
<accession>A0A1G8CJ62</accession>
<dbReference type="EMBL" id="FNAN01000038">
    <property type="protein sequence ID" value="SDH45507.1"/>
    <property type="molecule type" value="Genomic_DNA"/>
</dbReference>
<organism evidence="1 2">
    <name type="scientific">Dyadobacter soli</name>
    <dbReference type="NCBI Taxonomy" id="659014"/>
    <lineage>
        <taxon>Bacteria</taxon>
        <taxon>Pseudomonadati</taxon>
        <taxon>Bacteroidota</taxon>
        <taxon>Cytophagia</taxon>
        <taxon>Cytophagales</taxon>
        <taxon>Spirosomataceae</taxon>
        <taxon>Dyadobacter</taxon>
    </lineage>
</organism>
<gene>
    <name evidence="1" type="ORF">SAMN04487996_13815</name>
</gene>
<reference evidence="2" key="1">
    <citation type="submission" date="2016-10" db="EMBL/GenBank/DDBJ databases">
        <authorList>
            <person name="Varghese N."/>
            <person name="Submissions S."/>
        </authorList>
    </citation>
    <scope>NUCLEOTIDE SEQUENCE [LARGE SCALE GENOMIC DNA]</scope>
    <source>
        <strain evidence="2">DSM 25329</strain>
    </source>
</reference>
<evidence type="ECO:0000313" key="2">
    <source>
        <dbReference type="Proteomes" id="UP000198748"/>
    </source>
</evidence>
<name>A0A1G8CJ62_9BACT</name>